<keyword evidence="1" id="KW-0472">Membrane</keyword>
<evidence type="ECO:0000256" key="1">
    <source>
        <dbReference type="SAM" id="Phobius"/>
    </source>
</evidence>
<proteinExistence type="predicted"/>
<evidence type="ECO:0000313" key="3">
    <source>
        <dbReference type="WBParaSite" id="SMUV_0000307501-mRNA-1"/>
    </source>
</evidence>
<sequence>MVSISGGFSLSLNKKSVEQSTNKCERMAEGHFVCTPMLFSVLFIALAILSVTISGAPSNLGYEWPELRRFNNYGLRMKKWYDWSDENRKLDKKWYDWLSEPNQGDMFKRNDRNPNIGYLFNLPDADRS</sequence>
<keyword evidence="1" id="KW-1133">Transmembrane helix</keyword>
<organism evidence="2 3">
    <name type="scientific">Syphacia muris</name>
    <dbReference type="NCBI Taxonomy" id="451379"/>
    <lineage>
        <taxon>Eukaryota</taxon>
        <taxon>Metazoa</taxon>
        <taxon>Ecdysozoa</taxon>
        <taxon>Nematoda</taxon>
        <taxon>Chromadorea</taxon>
        <taxon>Rhabditida</taxon>
        <taxon>Spirurina</taxon>
        <taxon>Oxyuridomorpha</taxon>
        <taxon>Oxyuroidea</taxon>
        <taxon>Oxyuridae</taxon>
        <taxon>Syphacia</taxon>
    </lineage>
</organism>
<protein>
    <submittedName>
        <fullName evidence="3">Uncharacterized protein</fullName>
    </submittedName>
</protein>
<name>A0A0N5AFL5_9BILA</name>
<keyword evidence="2" id="KW-1185">Reference proteome</keyword>
<dbReference type="WBParaSite" id="SMUV_0000307501-mRNA-1">
    <property type="protein sequence ID" value="SMUV_0000307501-mRNA-1"/>
    <property type="gene ID" value="SMUV_0000307501"/>
</dbReference>
<feature type="transmembrane region" description="Helical" evidence="1">
    <location>
        <begin position="37"/>
        <end position="60"/>
    </location>
</feature>
<reference evidence="3" key="1">
    <citation type="submission" date="2017-02" db="UniProtKB">
        <authorList>
            <consortium name="WormBaseParasite"/>
        </authorList>
    </citation>
    <scope>IDENTIFICATION</scope>
</reference>
<evidence type="ECO:0000313" key="2">
    <source>
        <dbReference type="Proteomes" id="UP000046393"/>
    </source>
</evidence>
<keyword evidence="1" id="KW-0812">Transmembrane</keyword>
<dbReference type="AlphaFoldDB" id="A0A0N5AFL5"/>
<accession>A0A0N5AFL5</accession>
<dbReference type="Proteomes" id="UP000046393">
    <property type="component" value="Unplaced"/>
</dbReference>